<dbReference type="Gene3D" id="3.10.330.20">
    <property type="match status" value="1"/>
</dbReference>
<gene>
    <name evidence="5" type="ORF">ASPACDRAFT_122605</name>
</gene>
<feature type="region of interest" description="Disordered" evidence="4">
    <location>
        <begin position="13"/>
        <end position="33"/>
    </location>
</feature>
<dbReference type="GO" id="GO:0030488">
    <property type="term" value="P:tRNA methylation"/>
    <property type="evidence" value="ECO:0007669"/>
    <property type="project" value="InterPro"/>
</dbReference>
<dbReference type="GO" id="GO:0005739">
    <property type="term" value="C:mitochondrion"/>
    <property type="evidence" value="ECO:0007669"/>
    <property type="project" value="TreeGrafter"/>
</dbReference>
<dbReference type="GO" id="GO:0160107">
    <property type="term" value="F:tRNA (adenine(58)-N1)-methyltransferase activity"/>
    <property type="evidence" value="ECO:0007669"/>
    <property type="project" value="UniProtKB-EC"/>
</dbReference>
<dbReference type="AlphaFoldDB" id="A0A1L9WP26"/>
<dbReference type="OMA" id="FYVGHVE"/>
<proteinExistence type="predicted"/>
<feature type="region of interest" description="Disordered" evidence="4">
    <location>
        <begin position="409"/>
        <end position="454"/>
    </location>
</feature>
<feature type="region of interest" description="Disordered" evidence="4">
    <location>
        <begin position="173"/>
        <end position="236"/>
    </location>
</feature>
<protein>
    <recommendedName>
        <fullName evidence="2">tRNA (adenine(58)-N(1))-methyltransferase catalytic subunit TRM61</fullName>
        <ecNumber evidence="1">2.1.1.220</ecNumber>
    </recommendedName>
    <alternativeName>
        <fullName evidence="3">tRNA(m1A58)-methyltransferase subunit TRM61</fullName>
    </alternativeName>
</protein>
<dbReference type="OrthoDB" id="5585464at2759"/>
<dbReference type="Gene3D" id="3.40.50.150">
    <property type="entry name" value="Vaccinia Virus protein VP39"/>
    <property type="match status" value="1"/>
</dbReference>
<dbReference type="PANTHER" id="PTHR12133:SF1">
    <property type="entry name" value="TRNA (ADENINE(58)-N(1))-METHYLTRANSFERASE, MITOCHONDRIAL"/>
    <property type="match status" value="1"/>
</dbReference>
<dbReference type="EC" id="2.1.1.220" evidence="1"/>
<dbReference type="InterPro" id="IPR014816">
    <property type="entry name" value="tRNA_MeTrfase_Gcd14"/>
</dbReference>
<feature type="region of interest" description="Disordered" evidence="4">
    <location>
        <begin position="301"/>
        <end position="322"/>
    </location>
</feature>
<evidence type="ECO:0000256" key="2">
    <source>
        <dbReference type="ARBA" id="ARBA00015963"/>
    </source>
</evidence>
<evidence type="ECO:0000313" key="6">
    <source>
        <dbReference type="Proteomes" id="UP000184546"/>
    </source>
</evidence>
<dbReference type="SUPFAM" id="SSF53335">
    <property type="entry name" value="S-adenosyl-L-methionine-dependent methyltransferases"/>
    <property type="match status" value="1"/>
</dbReference>
<dbReference type="STRING" id="690307.A0A1L9WP26"/>
<sequence length="501" mass="54179">MARLLQALRRILGPTPSAAPKTPSPSPSLPSQPIARRFPYIDTNFTYLREGDRAVVDGKTPLLTKPLRKGGRTDVRRGKLEHDDIIGRRVRDLIPSHKGPEYRLYLPTLEEYVALTPRLVTPIYSADANLIVSLLDIHVAPSSDPEQAPLEILESGTGHGSLTLHLARAIQGANSIPPPFPTTSQVKDLVPSRTSSQTPSSEPTTTTEASPEPATPSTSASVTTTTTTSETNPTDSLATQTIWDNWRSQRKAVIHTVDITHKTARHAETLVRGFRRGIYAGNVDFYSGPVETWVAAQKQERSRSAASTAEADNQTTTTASEPEVEVDPFLSYAILDMPSSHLRIPHVTSILKRDGLLAVFTPSVTQIGDCLELIRRERLPLIQEKVVELGNGISSGRLWDVRHATRKTKETLSDAGAGASFSSSVPEEGVEAEQEGAVGEEVAEGTAASASASSSVDEGADRVLVCRPKVGTRIVGGGFIGIWRRIEDWKVKEKVATSTDA</sequence>
<reference evidence="6" key="1">
    <citation type="journal article" date="2017" name="Genome Biol.">
        <title>Comparative genomics reveals high biological diversity and specific adaptations in the industrially and medically important fungal genus Aspergillus.</title>
        <authorList>
            <person name="de Vries R.P."/>
            <person name="Riley R."/>
            <person name="Wiebenga A."/>
            <person name="Aguilar-Osorio G."/>
            <person name="Amillis S."/>
            <person name="Uchima C.A."/>
            <person name="Anderluh G."/>
            <person name="Asadollahi M."/>
            <person name="Askin M."/>
            <person name="Barry K."/>
            <person name="Battaglia E."/>
            <person name="Bayram O."/>
            <person name="Benocci T."/>
            <person name="Braus-Stromeyer S.A."/>
            <person name="Caldana C."/>
            <person name="Canovas D."/>
            <person name="Cerqueira G.C."/>
            <person name="Chen F."/>
            <person name="Chen W."/>
            <person name="Choi C."/>
            <person name="Clum A."/>
            <person name="Dos Santos R.A."/>
            <person name="Damasio A.R."/>
            <person name="Diallinas G."/>
            <person name="Emri T."/>
            <person name="Fekete E."/>
            <person name="Flipphi M."/>
            <person name="Freyberg S."/>
            <person name="Gallo A."/>
            <person name="Gournas C."/>
            <person name="Habgood R."/>
            <person name="Hainaut M."/>
            <person name="Harispe M.L."/>
            <person name="Henrissat B."/>
            <person name="Hilden K.S."/>
            <person name="Hope R."/>
            <person name="Hossain A."/>
            <person name="Karabika E."/>
            <person name="Karaffa L."/>
            <person name="Karanyi Z."/>
            <person name="Krasevec N."/>
            <person name="Kuo A."/>
            <person name="Kusch H."/>
            <person name="LaButti K."/>
            <person name="Lagendijk E.L."/>
            <person name="Lapidus A."/>
            <person name="Levasseur A."/>
            <person name="Lindquist E."/>
            <person name="Lipzen A."/>
            <person name="Logrieco A.F."/>
            <person name="MacCabe A."/>
            <person name="Maekelae M.R."/>
            <person name="Malavazi I."/>
            <person name="Melin P."/>
            <person name="Meyer V."/>
            <person name="Mielnichuk N."/>
            <person name="Miskei M."/>
            <person name="Molnar A.P."/>
            <person name="Mule G."/>
            <person name="Ngan C.Y."/>
            <person name="Orejas M."/>
            <person name="Orosz E."/>
            <person name="Ouedraogo J.P."/>
            <person name="Overkamp K.M."/>
            <person name="Park H.-S."/>
            <person name="Perrone G."/>
            <person name="Piumi F."/>
            <person name="Punt P.J."/>
            <person name="Ram A.F."/>
            <person name="Ramon A."/>
            <person name="Rauscher S."/>
            <person name="Record E."/>
            <person name="Riano-Pachon D.M."/>
            <person name="Robert V."/>
            <person name="Roehrig J."/>
            <person name="Ruller R."/>
            <person name="Salamov A."/>
            <person name="Salih N.S."/>
            <person name="Samson R.A."/>
            <person name="Sandor E."/>
            <person name="Sanguinetti M."/>
            <person name="Schuetze T."/>
            <person name="Sepcic K."/>
            <person name="Shelest E."/>
            <person name="Sherlock G."/>
            <person name="Sophianopoulou V."/>
            <person name="Squina F.M."/>
            <person name="Sun H."/>
            <person name="Susca A."/>
            <person name="Todd R.B."/>
            <person name="Tsang A."/>
            <person name="Unkles S.E."/>
            <person name="van de Wiele N."/>
            <person name="van Rossen-Uffink D."/>
            <person name="Oliveira J.V."/>
            <person name="Vesth T.C."/>
            <person name="Visser J."/>
            <person name="Yu J.-H."/>
            <person name="Zhou M."/>
            <person name="Andersen M.R."/>
            <person name="Archer D.B."/>
            <person name="Baker S.E."/>
            <person name="Benoit I."/>
            <person name="Brakhage A.A."/>
            <person name="Braus G.H."/>
            <person name="Fischer R."/>
            <person name="Frisvad J.C."/>
            <person name="Goldman G.H."/>
            <person name="Houbraken J."/>
            <person name="Oakley B."/>
            <person name="Pocsi I."/>
            <person name="Scazzocchio C."/>
            <person name="Seiboth B."/>
            <person name="vanKuyk P.A."/>
            <person name="Wortman J."/>
            <person name="Dyer P.S."/>
            <person name="Grigoriev I.V."/>
        </authorList>
    </citation>
    <scope>NUCLEOTIDE SEQUENCE [LARGE SCALE GENOMIC DNA]</scope>
    <source>
        <strain evidence="6">ATCC 16872 / CBS 172.66 / WB 5094</strain>
    </source>
</reference>
<dbReference type="GeneID" id="30970368"/>
<dbReference type="Proteomes" id="UP000184546">
    <property type="component" value="Unassembled WGS sequence"/>
</dbReference>
<name>A0A1L9WP26_ASPA1</name>
<dbReference type="PANTHER" id="PTHR12133">
    <property type="entry name" value="TRNA (ADENINE(58)-N(1))-METHYLTRANSFERASE"/>
    <property type="match status" value="1"/>
</dbReference>
<dbReference type="VEuPathDB" id="FungiDB:ASPACDRAFT_122605"/>
<keyword evidence="6" id="KW-1185">Reference proteome</keyword>
<feature type="compositionally biased region" description="Low complexity" evidence="4">
    <location>
        <begin position="191"/>
        <end position="234"/>
    </location>
</feature>
<evidence type="ECO:0000256" key="3">
    <source>
        <dbReference type="ARBA" id="ARBA00033309"/>
    </source>
</evidence>
<accession>A0A1L9WP26</accession>
<feature type="compositionally biased region" description="Low complexity" evidence="4">
    <location>
        <begin position="413"/>
        <end position="427"/>
    </location>
</feature>
<evidence type="ECO:0000256" key="4">
    <source>
        <dbReference type="SAM" id="MobiDB-lite"/>
    </source>
</evidence>
<dbReference type="InterPro" id="IPR029063">
    <property type="entry name" value="SAM-dependent_MTases_sf"/>
</dbReference>
<evidence type="ECO:0000256" key="1">
    <source>
        <dbReference type="ARBA" id="ARBA00012796"/>
    </source>
</evidence>
<dbReference type="EMBL" id="KV878981">
    <property type="protein sequence ID" value="OJJ97880.1"/>
    <property type="molecule type" value="Genomic_DNA"/>
</dbReference>
<organism evidence="5 6">
    <name type="scientific">Aspergillus aculeatus (strain ATCC 16872 / CBS 172.66 / WB 5094)</name>
    <dbReference type="NCBI Taxonomy" id="690307"/>
    <lineage>
        <taxon>Eukaryota</taxon>
        <taxon>Fungi</taxon>
        <taxon>Dikarya</taxon>
        <taxon>Ascomycota</taxon>
        <taxon>Pezizomycotina</taxon>
        <taxon>Eurotiomycetes</taxon>
        <taxon>Eurotiomycetidae</taxon>
        <taxon>Eurotiales</taxon>
        <taxon>Aspergillaceae</taxon>
        <taxon>Aspergillus</taxon>
        <taxon>Aspergillus subgen. Circumdati</taxon>
    </lineage>
</organism>
<dbReference type="GO" id="GO:0031515">
    <property type="term" value="C:tRNA (m1A) methyltransferase complex"/>
    <property type="evidence" value="ECO:0007669"/>
    <property type="project" value="InterPro"/>
</dbReference>
<evidence type="ECO:0000313" key="5">
    <source>
        <dbReference type="EMBL" id="OJJ97880.1"/>
    </source>
</evidence>
<feature type="compositionally biased region" description="Low complexity" evidence="4">
    <location>
        <begin position="435"/>
        <end position="454"/>
    </location>
</feature>
<dbReference type="PROSITE" id="PS51620">
    <property type="entry name" value="SAM_TRM61"/>
    <property type="match status" value="1"/>
</dbReference>
<dbReference type="RefSeq" id="XP_020054220.1">
    <property type="nucleotide sequence ID" value="XM_020196554.1"/>
</dbReference>